<evidence type="ECO:0000256" key="1">
    <source>
        <dbReference type="SAM" id="Phobius"/>
    </source>
</evidence>
<dbReference type="VEuPathDB" id="FungiDB:UREG_02885"/>
<dbReference type="InterPro" id="IPR012171">
    <property type="entry name" value="Fatty_acid_desaturase"/>
</dbReference>
<dbReference type="KEGG" id="ure:UREG_02885"/>
<evidence type="ECO:0000259" key="2">
    <source>
        <dbReference type="Pfam" id="PF00487"/>
    </source>
</evidence>
<dbReference type="eggNOG" id="ENOG502QQNB">
    <property type="taxonomic scope" value="Eukaryota"/>
</dbReference>
<name>C4JIM4_UNCRE</name>
<protein>
    <recommendedName>
        <fullName evidence="2">Fatty acid desaturase domain-containing protein</fullName>
    </recommendedName>
</protein>
<dbReference type="EMBL" id="CH476615">
    <property type="protein sequence ID" value="EEP78036.1"/>
    <property type="molecule type" value="Genomic_DNA"/>
</dbReference>
<feature type="transmembrane region" description="Helical" evidence="1">
    <location>
        <begin position="71"/>
        <end position="92"/>
    </location>
</feature>
<keyword evidence="1" id="KW-0472">Membrane</keyword>
<dbReference type="OrthoDB" id="1461976at2759"/>
<dbReference type="GO" id="GO:0016491">
    <property type="term" value="F:oxidoreductase activity"/>
    <property type="evidence" value="ECO:0007669"/>
    <property type="project" value="InterPro"/>
</dbReference>
<dbReference type="AlphaFoldDB" id="C4JIM4"/>
<dbReference type="HOGENOM" id="CLU_033094_0_0_1"/>
<dbReference type="Pfam" id="PF00487">
    <property type="entry name" value="FA_desaturase"/>
    <property type="match status" value="1"/>
</dbReference>
<feature type="transmembrane region" description="Helical" evidence="1">
    <location>
        <begin position="45"/>
        <end position="64"/>
    </location>
</feature>
<dbReference type="OMA" id="KSTHRRH"/>
<dbReference type="InParanoid" id="C4JIM4"/>
<gene>
    <name evidence="3" type="ORF">UREG_02885</name>
</gene>
<keyword evidence="1" id="KW-0812">Transmembrane</keyword>
<feature type="domain" description="Fatty acid desaturase" evidence="2">
    <location>
        <begin position="77"/>
        <end position="355"/>
    </location>
</feature>
<dbReference type="RefSeq" id="XP_002543369.1">
    <property type="nucleotide sequence ID" value="XM_002543323.1"/>
</dbReference>
<keyword evidence="1" id="KW-1133">Transmembrane helix</keyword>
<evidence type="ECO:0000313" key="3">
    <source>
        <dbReference type="EMBL" id="EEP78036.1"/>
    </source>
</evidence>
<keyword evidence="4" id="KW-1185">Reference proteome</keyword>
<accession>C4JIM4</accession>
<dbReference type="GO" id="GO:0006629">
    <property type="term" value="P:lipid metabolic process"/>
    <property type="evidence" value="ECO:0007669"/>
    <property type="project" value="InterPro"/>
</dbReference>
<dbReference type="CDD" id="cd03507">
    <property type="entry name" value="Delta12-FADS-like"/>
    <property type="match status" value="1"/>
</dbReference>
<reference evidence="4" key="1">
    <citation type="journal article" date="2009" name="Genome Res.">
        <title>Comparative genomic analyses of the human fungal pathogens Coccidioides and their relatives.</title>
        <authorList>
            <person name="Sharpton T.J."/>
            <person name="Stajich J.E."/>
            <person name="Rounsley S.D."/>
            <person name="Gardner M.J."/>
            <person name="Wortman J.R."/>
            <person name="Jordar V.S."/>
            <person name="Maiti R."/>
            <person name="Kodira C.D."/>
            <person name="Neafsey D.E."/>
            <person name="Zeng Q."/>
            <person name="Hung C.-Y."/>
            <person name="McMahan C."/>
            <person name="Muszewska A."/>
            <person name="Grynberg M."/>
            <person name="Mandel M.A."/>
            <person name="Kellner E.M."/>
            <person name="Barker B.M."/>
            <person name="Galgiani J.N."/>
            <person name="Orbach M.J."/>
            <person name="Kirkland T.N."/>
            <person name="Cole G.T."/>
            <person name="Henn M.R."/>
            <person name="Birren B.W."/>
            <person name="Taylor J.W."/>
        </authorList>
    </citation>
    <scope>NUCLEOTIDE SEQUENCE [LARGE SCALE GENOMIC DNA]</scope>
    <source>
        <strain evidence="4">UAMH 1704</strain>
    </source>
</reference>
<sequence length="418" mass="47773">MGTAVEVTVSKTDVQPPEHDPGIRELRDAIPAHCFESSYTTSFYYVARDLAIVAALALAALHFIPSIPSPVYRFVAWAIYGFTQGLVGTGLWVLAHECGHGAFSPNQRVNDVVGWLLHSALLTPYFSWKSTHRRHHMYANHMERDHHYVPLRRDTYAAKVGTTVENLEHLTEDVPIVTFLRIIVQQIFGWPWYVLFNITSGPESTFPRKRGKWFKNSHIDPTSSLFSPHEFGSIVLSDIGLGLTAFGLWHLGNLVGSRTTIYLYVVPYLWVNHWIVAATYLHHTHPSVPRYEGQSWTFLRGALATVDRDVGWIGRFFFHNIIDYHVIHHIFPRIPFYHAEEATNAIRPLLGPKYIHDKPSSFMLGLWQAFTECQWVESDKTKGTESGALWFKGGPSPAPEYSMRSWRTLPFTNSKVWM</sequence>
<evidence type="ECO:0000313" key="4">
    <source>
        <dbReference type="Proteomes" id="UP000002058"/>
    </source>
</evidence>
<proteinExistence type="predicted"/>
<dbReference type="Proteomes" id="UP000002058">
    <property type="component" value="Unassembled WGS sequence"/>
</dbReference>
<dbReference type="PANTHER" id="PTHR32100">
    <property type="entry name" value="OMEGA-6 FATTY ACID DESATURASE, CHLOROPLASTIC"/>
    <property type="match status" value="1"/>
</dbReference>
<dbReference type="InterPro" id="IPR005804">
    <property type="entry name" value="FA_desaturase_dom"/>
</dbReference>
<dbReference type="STRING" id="336963.C4JIM4"/>
<dbReference type="GeneID" id="8443500"/>
<organism evidence="3 4">
    <name type="scientific">Uncinocarpus reesii (strain UAMH 1704)</name>
    <dbReference type="NCBI Taxonomy" id="336963"/>
    <lineage>
        <taxon>Eukaryota</taxon>
        <taxon>Fungi</taxon>
        <taxon>Dikarya</taxon>
        <taxon>Ascomycota</taxon>
        <taxon>Pezizomycotina</taxon>
        <taxon>Eurotiomycetes</taxon>
        <taxon>Eurotiomycetidae</taxon>
        <taxon>Onygenales</taxon>
        <taxon>Onygenaceae</taxon>
        <taxon>Uncinocarpus</taxon>
    </lineage>
</organism>